<keyword evidence="5" id="KW-0808">Transferase</keyword>
<feature type="region of interest" description="Disordered" evidence="13">
    <location>
        <begin position="1033"/>
        <end position="1085"/>
    </location>
</feature>
<reference evidence="16" key="1">
    <citation type="journal article" date="2018" name="Nature">
        <title>The evolutionary history of vertebrate RNA viruses.</title>
        <authorList>
            <person name="Shi M."/>
            <person name="Lin X.D."/>
            <person name="Chen X."/>
            <person name="Tian J.H."/>
            <person name="Chen L.J."/>
            <person name="Li K."/>
            <person name="Wang W."/>
            <person name="Eden J.S."/>
            <person name="Shen J.J."/>
            <person name="Liu L."/>
            <person name="Holmes E.C."/>
            <person name="Zhang Y.Z."/>
        </authorList>
    </citation>
    <scope>NUCLEOTIDE SEQUENCE</scope>
    <source>
        <strain evidence="16">GXSXC128985</strain>
    </source>
</reference>
<feature type="transmembrane region" description="Helical" evidence="14">
    <location>
        <begin position="491"/>
        <end position="512"/>
    </location>
</feature>
<accession>A0A2P1GMH6</accession>
<keyword evidence="10" id="KW-0693">Viral RNA replication</keyword>
<feature type="transmembrane region" description="Helical" evidence="14">
    <location>
        <begin position="245"/>
        <end position="269"/>
    </location>
</feature>
<dbReference type="GO" id="GO:0039694">
    <property type="term" value="P:viral RNA genome replication"/>
    <property type="evidence" value="ECO:0007669"/>
    <property type="project" value="InterPro"/>
</dbReference>
<dbReference type="Pfam" id="PF00680">
    <property type="entry name" value="RdRP_1"/>
    <property type="match status" value="1"/>
</dbReference>
<dbReference type="GO" id="GO:0003968">
    <property type="term" value="F:RNA-directed RNA polymerase activity"/>
    <property type="evidence" value="ECO:0007669"/>
    <property type="project" value="UniProtKB-KW"/>
</dbReference>
<dbReference type="Gene3D" id="2.40.10.10">
    <property type="entry name" value="Trypsin-like serine proteases"/>
    <property type="match status" value="1"/>
</dbReference>
<evidence type="ECO:0000256" key="4">
    <source>
        <dbReference type="ARBA" id="ARBA00022484"/>
    </source>
</evidence>
<evidence type="ECO:0000256" key="10">
    <source>
        <dbReference type="ARBA" id="ARBA00022953"/>
    </source>
</evidence>
<keyword evidence="14" id="KW-0812">Transmembrane</keyword>
<evidence type="ECO:0000256" key="12">
    <source>
        <dbReference type="ARBA" id="ARBA00047383"/>
    </source>
</evidence>
<feature type="compositionally biased region" description="Low complexity" evidence="13">
    <location>
        <begin position="1066"/>
        <end position="1078"/>
    </location>
</feature>
<protein>
    <recommendedName>
        <fullName evidence="3">Non-structural polyprotein 1AB</fullName>
    </recommendedName>
</protein>
<dbReference type="Gene3D" id="3.30.70.270">
    <property type="match status" value="1"/>
</dbReference>
<dbReference type="PROSITE" id="PS50507">
    <property type="entry name" value="RDRP_SSRNA_POS"/>
    <property type="match status" value="1"/>
</dbReference>
<evidence type="ECO:0000256" key="2">
    <source>
        <dbReference type="ARBA" id="ARBA00011245"/>
    </source>
</evidence>
<evidence type="ECO:0000256" key="1">
    <source>
        <dbReference type="ARBA" id="ARBA00005873"/>
    </source>
</evidence>
<feature type="domain" description="RdRp catalytic" evidence="15">
    <location>
        <begin position="1312"/>
        <end position="1434"/>
    </location>
</feature>
<dbReference type="InterPro" id="IPR043504">
    <property type="entry name" value="Peptidase_S1_PA_chymotrypsin"/>
</dbReference>
<dbReference type="GO" id="GO:0016787">
    <property type="term" value="F:hydrolase activity"/>
    <property type="evidence" value="ECO:0007669"/>
    <property type="project" value="UniProtKB-KW"/>
</dbReference>
<dbReference type="InterPro" id="IPR043502">
    <property type="entry name" value="DNA/RNA_pol_sf"/>
</dbReference>
<dbReference type="GO" id="GO:0075523">
    <property type="term" value="P:viral translational frameshifting"/>
    <property type="evidence" value="ECO:0007669"/>
    <property type="project" value="UniProtKB-KW"/>
</dbReference>
<evidence type="ECO:0000313" key="16">
    <source>
        <dbReference type="EMBL" id="AVM87190.1"/>
    </source>
</evidence>
<evidence type="ECO:0000256" key="5">
    <source>
        <dbReference type="ARBA" id="ARBA00022679"/>
    </source>
</evidence>
<evidence type="ECO:0000256" key="13">
    <source>
        <dbReference type="SAM" id="MobiDB-lite"/>
    </source>
</evidence>
<keyword evidence="14" id="KW-1133">Transmembrane helix</keyword>
<evidence type="ECO:0000256" key="3">
    <source>
        <dbReference type="ARBA" id="ARBA00019743"/>
    </source>
</evidence>
<keyword evidence="9" id="KW-0378">Hydrolase</keyword>
<keyword evidence="8" id="KW-0688">Ribosomal frameshifting</keyword>
<name>A0A2P1GMH6_9VIRU</name>
<feature type="transmembrane region" description="Helical" evidence="14">
    <location>
        <begin position="433"/>
        <end position="458"/>
    </location>
</feature>
<evidence type="ECO:0000256" key="8">
    <source>
        <dbReference type="ARBA" id="ARBA00022758"/>
    </source>
</evidence>
<dbReference type="SUPFAM" id="SSF50494">
    <property type="entry name" value="Trypsin-like serine proteases"/>
    <property type="match status" value="1"/>
</dbReference>
<dbReference type="SUPFAM" id="SSF56672">
    <property type="entry name" value="DNA/RNA polymerases"/>
    <property type="match status" value="1"/>
</dbReference>
<dbReference type="CDD" id="cd23172">
    <property type="entry name" value="ps-ssRNAv_Astroviridae_RdRp"/>
    <property type="match status" value="1"/>
</dbReference>
<comment type="similarity">
    <text evidence="1">Belongs to the astroviridae polyprotein 1AB family.</text>
</comment>
<sequence>MSRSPRRPAGYSKQFWDQLPPFAQTAVLAHCQETQLCAESGEIVNLAIPKSTQPLAVCDKHPPLREVAVNPGYAAQSPASGWKVDPIVRDPENQLLREIDLTLGHKRVVFGGTEEKVFQSRTLPLLAAETGKHVLSGKKSGGVDALLADTTQLADKVRPNQDRTAGVVPTHGNTVAITTTSYSTIQHPVMSPQHGNYASKWPVDSGRSHRVATQLDDSDSDDGLPYAIREPTKKHRTLRKRLRKICCSGVTIAVLSGVLALVGLLLAAYCLGSADWLYRREGGCETAALERKIQVCEEHYSRSRVAVAELLHNHSALSEEHSLVVKQLGVYEELVNGHKDALSSVESRLLEVQESYSGCLRRERDLKDKVWQWSKSYLMEFTSLWWHWAIFAGTLALMFLSGEISTIRLFHHCSLLFCLGETSALMWTHVLGAWSAFVVLPIWLLPGVSVSFLGWLLCMVFERKYYQLAANIFLSCSFNYLTFWLDNWGLYVPTAPLHASIMYLALWCFPLLMKIGLWSQGSVVVTTDWTGKTTEHVQSALQKYIWNKFARHDPNPMPLSKEPRGGKMKFVKGETLYPSRPSFKQEADYGQPWVSDATQKKITPLDVILPTTSQVVGKGFHLAGALVIPSHVHDAVGKTETVHFQDEKQSYVSKKVGTLSFSGESLVCFQPVQGYKSLPQSKMKGIVSSVMRTRNGSSTWGTTIGTTNTNAATHSCTTAPGDSGAPVCDPYGKILGVHIGAAPSSNLMAQSIRAESKLILCEECECGCQENGECCCDLGLGYAIVMQPPALVDPEKGKRPSDTVVGATLQSRLLDEKEQPCHSRDTQKGPCTTQCVLFDYGCPCTTCWSDWICIDDDLQFALHRELEAGPAGAFNRLKKKNQGRRRRRAFTDEEYDELISSGLSKSAIRQLAQRRLAGEFIAPYDDEEVVIGKGGMKFQRRLQYHDESSPKNLTKLPWPGWAGEWRQELCGISIPNPPIQHKWGYTGICAPYYRGRNTPREEETVFGSGPWGTDPSSGEGIWRGEYQDVDYQTPSTPWKGEVCGESGLPDRRRQARQGGSGEGREGLLSQWSSSQTLQGHGSRPVKERVNANVERYLEDAELNRAWGYQWHVPKRVIPFPEPEGPWNNYKPSSWCADAFARTLDKHSFAIPSRQIDPTAWSKATQYIWDVLAAAGSYHFEVSPSKPSDTSPGYPFILPRGTWNPTKGNYYSSDQLYDDWPTIFPDVEVDVEGGLSPYYYVFLKKEQLTRQKVEDGDIRAIYVQPDPWSRVQARFDQQCNSLLKAKCLELPLAVGFAPFWHTDAMVRALESPNYYVEKDYKRFDGTIPATLLLLVRLLRWEFLLPQYKTEQNWKIYQQCSFSLAYKELIHPTGDVYLVSKGNPSGQMSTSVDNCLVNMFVTAYTHFVAYGSLPYSLMTYGDDVLQGYLVQPDSALESQIIEQTFGMCLKEDFRIQTTPEGLSFCGFELAYLRGKWVPAYKPNRILANIWRPVDNHDSDTVFWSKLISATLFLWATPYRDIPYSILRVVFAGTSFWVPGPDFFEQIFWEGGGWPENSSSCPVVRACLIATAESDLQNLISSAVSECLTRCRHGTTPKAGTFPISGTSFKRER</sequence>
<comment type="function">
    <text evidence="11">Responsible for the cleavage of the polyprotein into functional products.</text>
</comment>
<feature type="transmembrane region" description="Helical" evidence="14">
    <location>
        <begin position="384"/>
        <end position="402"/>
    </location>
</feature>
<evidence type="ECO:0000256" key="9">
    <source>
        <dbReference type="ARBA" id="ARBA00022801"/>
    </source>
</evidence>
<evidence type="ECO:0000256" key="6">
    <source>
        <dbReference type="ARBA" id="ARBA00022695"/>
    </source>
</evidence>
<keyword evidence="6" id="KW-0548">Nucleotidyltransferase</keyword>
<dbReference type="InterPro" id="IPR007094">
    <property type="entry name" value="RNA-dir_pol_PSvirus"/>
</dbReference>
<dbReference type="InterPro" id="IPR043128">
    <property type="entry name" value="Rev_trsase/Diguanyl_cyclase"/>
</dbReference>
<dbReference type="GO" id="GO:0003723">
    <property type="term" value="F:RNA binding"/>
    <property type="evidence" value="ECO:0007669"/>
    <property type="project" value="InterPro"/>
</dbReference>
<keyword evidence="4" id="KW-0696">RNA-directed RNA polymerase</keyword>
<dbReference type="GO" id="GO:0000166">
    <property type="term" value="F:nucleotide binding"/>
    <property type="evidence" value="ECO:0007669"/>
    <property type="project" value="UniProtKB-KW"/>
</dbReference>
<dbReference type="InterPro" id="IPR009003">
    <property type="entry name" value="Peptidase_S1_PA"/>
</dbReference>
<evidence type="ECO:0000256" key="11">
    <source>
        <dbReference type="ARBA" id="ARBA00045910"/>
    </source>
</evidence>
<evidence type="ECO:0000256" key="7">
    <source>
        <dbReference type="ARBA" id="ARBA00022741"/>
    </source>
</evidence>
<comment type="catalytic activity">
    <reaction evidence="12">
        <text>RNA(n) + a ribonucleoside 5'-triphosphate = RNA(n+1) + diphosphate</text>
        <dbReference type="Rhea" id="RHEA:21248"/>
        <dbReference type="Rhea" id="RHEA-COMP:14527"/>
        <dbReference type="Rhea" id="RHEA-COMP:17342"/>
        <dbReference type="ChEBI" id="CHEBI:33019"/>
        <dbReference type="ChEBI" id="CHEBI:61557"/>
        <dbReference type="ChEBI" id="CHEBI:140395"/>
    </reaction>
</comment>
<dbReference type="EMBL" id="MG599933">
    <property type="protein sequence ID" value="AVM87190.1"/>
    <property type="molecule type" value="Genomic_RNA"/>
</dbReference>
<keyword evidence="7" id="KW-0547">Nucleotide-binding</keyword>
<proteinExistence type="inferred from homology"/>
<dbReference type="GO" id="GO:0006351">
    <property type="term" value="P:DNA-templated transcription"/>
    <property type="evidence" value="ECO:0007669"/>
    <property type="project" value="InterPro"/>
</dbReference>
<evidence type="ECO:0000256" key="14">
    <source>
        <dbReference type="SAM" id="Phobius"/>
    </source>
</evidence>
<organism evidence="16">
    <name type="scientific">Guangxi changeable lizard astrovirus</name>
    <dbReference type="NCBI Taxonomy" id="2116115"/>
    <lineage>
        <taxon>Viruses</taxon>
        <taxon>Riboviria</taxon>
        <taxon>Orthornavirae</taxon>
        <taxon>Pisuviricota</taxon>
        <taxon>Stelpaviricetes</taxon>
        <taxon>Stellavirales</taxon>
        <taxon>Astroviridae</taxon>
    </lineage>
</organism>
<comment type="subunit">
    <text evidence="2">Monomer.</text>
</comment>
<evidence type="ECO:0000259" key="15">
    <source>
        <dbReference type="PROSITE" id="PS50507"/>
    </source>
</evidence>
<dbReference type="InterPro" id="IPR001205">
    <property type="entry name" value="RNA-dir_pol_C"/>
</dbReference>
<keyword evidence="14" id="KW-0472">Membrane</keyword>
<feature type="transmembrane region" description="Helical" evidence="14">
    <location>
        <begin position="409"/>
        <end position="427"/>
    </location>
</feature>